<feature type="transmembrane region" description="Helical" evidence="1">
    <location>
        <begin position="62"/>
        <end position="84"/>
    </location>
</feature>
<dbReference type="Proteomes" id="UP000292262">
    <property type="component" value="Unassembled WGS sequence"/>
</dbReference>
<evidence type="ECO:0000313" key="3">
    <source>
        <dbReference type="Proteomes" id="UP000292262"/>
    </source>
</evidence>
<feature type="transmembrane region" description="Helical" evidence="1">
    <location>
        <begin position="90"/>
        <end position="109"/>
    </location>
</feature>
<name>A0A4V2F581_9FLAO</name>
<dbReference type="AlphaFoldDB" id="A0A4V2F581"/>
<keyword evidence="1" id="KW-1133">Transmembrane helix</keyword>
<organism evidence="2 3">
    <name type="scientific">Aquimarina brevivitae</name>
    <dbReference type="NCBI Taxonomy" id="323412"/>
    <lineage>
        <taxon>Bacteria</taxon>
        <taxon>Pseudomonadati</taxon>
        <taxon>Bacteroidota</taxon>
        <taxon>Flavobacteriia</taxon>
        <taxon>Flavobacteriales</taxon>
        <taxon>Flavobacteriaceae</taxon>
        <taxon>Aquimarina</taxon>
    </lineage>
</organism>
<accession>A0A4V2F581</accession>
<evidence type="ECO:0000256" key="1">
    <source>
        <dbReference type="SAM" id="Phobius"/>
    </source>
</evidence>
<dbReference type="OrthoDB" id="1179607at2"/>
<reference evidence="2 3" key="1">
    <citation type="submission" date="2019-02" db="EMBL/GenBank/DDBJ databases">
        <title>Genomic Encyclopedia of Type Strains, Phase IV (KMG-IV): sequencing the most valuable type-strain genomes for metagenomic binning, comparative biology and taxonomic classification.</title>
        <authorList>
            <person name="Goeker M."/>
        </authorList>
    </citation>
    <scope>NUCLEOTIDE SEQUENCE [LARGE SCALE GENOMIC DNA]</scope>
    <source>
        <strain evidence="2 3">DSM 17196</strain>
    </source>
</reference>
<dbReference type="RefSeq" id="WP_130287532.1">
    <property type="nucleotide sequence ID" value="NZ_SGXE01000005.1"/>
</dbReference>
<protein>
    <submittedName>
        <fullName evidence="2">Uncharacterized protein</fullName>
    </submittedName>
</protein>
<keyword evidence="1" id="KW-0812">Transmembrane</keyword>
<evidence type="ECO:0000313" key="2">
    <source>
        <dbReference type="EMBL" id="RZS91899.1"/>
    </source>
</evidence>
<comment type="caution">
    <text evidence="2">The sequence shown here is derived from an EMBL/GenBank/DDBJ whole genome shotgun (WGS) entry which is preliminary data.</text>
</comment>
<sequence>MKVFVKCSHCAQEISYKTNAYTRVEFAMQEGDQKLLNCKKCDHQSTFTADEFYAKPSKFAQLIAGLVFLIGTPLAFLFVSPIFSASKGHYVIYIVGGFLLVPVFIYAVINKQDQTRVSDFNRRKLKGRTHNI</sequence>
<keyword evidence="3" id="KW-1185">Reference proteome</keyword>
<gene>
    <name evidence="2" type="ORF">EV197_3003</name>
</gene>
<proteinExistence type="predicted"/>
<keyword evidence="1" id="KW-0472">Membrane</keyword>
<dbReference type="EMBL" id="SGXE01000005">
    <property type="protein sequence ID" value="RZS91899.1"/>
    <property type="molecule type" value="Genomic_DNA"/>
</dbReference>